<name>A0A1L7I8S1_9FLAO</name>
<protein>
    <submittedName>
        <fullName evidence="1">Uncharacterized protein</fullName>
    </submittedName>
</protein>
<dbReference type="OrthoDB" id="282393at2"/>
<keyword evidence="2" id="KW-1185">Reference proteome</keyword>
<dbReference type="NCBIfam" id="TIGR02284">
    <property type="entry name" value="PA2169 family four-helix-bundle protein"/>
    <property type="match status" value="1"/>
</dbReference>
<sequence>MKTTREAAREASHDALVHDLKELLERNYDAEKGYKKAMEHTSNDHLKRFLKNQAARRNHFATEIDNKLHALNEHHISDGGSVLGNLHRFWLEFRSSLSKHDDESLLEECIRGEKSSVRIYEKKLKDHTFPTDIRLMLEKQLETIRNVLKEVKILEDLED</sequence>
<evidence type="ECO:0000313" key="2">
    <source>
        <dbReference type="Proteomes" id="UP000186230"/>
    </source>
</evidence>
<dbReference type="STRING" id="1229726.GRFL_3263"/>
<dbReference type="InterPro" id="IPR011971">
    <property type="entry name" value="CHP02284"/>
</dbReference>
<dbReference type="InterPro" id="IPR019052">
    <property type="entry name" value="DUF2383"/>
</dbReference>
<dbReference type="KEGG" id="gfl:GRFL_3263"/>
<dbReference type="Proteomes" id="UP000186230">
    <property type="component" value="Chromosome"/>
</dbReference>
<dbReference type="Gene3D" id="1.20.1260.10">
    <property type="match status" value="1"/>
</dbReference>
<proteinExistence type="predicted"/>
<accession>A0A1L7I8S1</accession>
<gene>
    <name evidence="1" type="ORF">GRFL_3263</name>
</gene>
<organism evidence="1 2">
    <name type="scientific">Christiangramia flava JLT2011</name>
    <dbReference type="NCBI Taxonomy" id="1229726"/>
    <lineage>
        <taxon>Bacteria</taxon>
        <taxon>Pseudomonadati</taxon>
        <taxon>Bacteroidota</taxon>
        <taxon>Flavobacteriia</taxon>
        <taxon>Flavobacteriales</taxon>
        <taxon>Flavobacteriaceae</taxon>
        <taxon>Christiangramia</taxon>
    </lineage>
</organism>
<reference evidence="1 2" key="1">
    <citation type="submission" date="2016-07" db="EMBL/GenBank/DDBJ databases">
        <title>Multi-omics approach to identify versatile polysaccharide utilization systems of a marine flavobacterium Gramella flava.</title>
        <authorList>
            <person name="Tang K."/>
        </authorList>
    </citation>
    <scope>NUCLEOTIDE SEQUENCE [LARGE SCALE GENOMIC DNA]</scope>
    <source>
        <strain evidence="1 2">JLT2011</strain>
    </source>
</reference>
<dbReference type="AlphaFoldDB" id="A0A1L7I8S1"/>
<dbReference type="Pfam" id="PF09537">
    <property type="entry name" value="DUF2383"/>
    <property type="match status" value="1"/>
</dbReference>
<evidence type="ECO:0000313" key="1">
    <source>
        <dbReference type="EMBL" id="APU69987.1"/>
    </source>
</evidence>
<dbReference type="RefSeq" id="WP_083645567.1">
    <property type="nucleotide sequence ID" value="NZ_AMRU01000004.1"/>
</dbReference>
<dbReference type="InterPro" id="IPR012347">
    <property type="entry name" value="Ferritin-like"/>
</dbReference>
<dbReference type="EMBL" id="CP016359">
    <property type="protein sequence ID" value="APU69987.1"/>
    <property type="molecule type" value="Genomic_DNA"/>
</dbReference>